<sequence length="61" mass="6644">MPDQNDHLIVAITEPPQNPPSALRMGFPAPGVEYPFSVGDIAYATARRQERRSSGPGARRP</sequence>
<evidence type="ECO:0000313" key="2">
    <source>
        <dbReference type="Proteomes" id="UP000659767"/>
    </source>
</evidence>
<organism evidence="1 2">
    <name type="scientific">Streptomyces badius</name>
    <dbReference type="NCBI Taxonomy" id="1941"/>
    <lineage>
        <taxon>Bacteria</taxon>
        <taxon>Bacillati</taxon>
        <taxon>Actinomycetota</taxon>
        <taxon>Actinomycetes</taxon>
        <taxon>Kitasatosporales</taxon>
        <taxon>Streptomycetaceae</taxon>
        <taxon>Streptomyces</taxon>
    </lineage>
</organism>
<accession>A0ABQ2TP44</accession>
<comment type="caution">
    <text evidence="1">The sequence shown here is derived from an EMBL/GenBank/DDBJ whole genome shotgun (WGS) entry which is preliminary data.</text>
</comment>
<keyword evidence="2" id="KW-1185">Reference proteome</keyword>
<name>A0ABQ2TP44_STRBA</name>
<protein>
    <submittedName>
        <fullName evidence="1">Uncharacterized protein</fullName>
    </submittedName>
</protein>
<reference evidence="2" key="1">
    <citation type="journal article" date="2019" name="Int. J. Syst. Evol. Microbiol.">
        <title>The Global Catalogue of Microorganisms (GCM) 10K type strain sequencing project: providing services to taxonomists for standard genome sequencing and annotation.</title>
        <authorList>
            <consortium name="The Broad Institute Genomics Platform"/>
            <consortium name="The Broad Institute Genome Sequencing Center for Infectious Disease"/>
            <person name="Wu L."/>
            <person name="Ma J."/>
        </authorList>
    </citation>
    <scope>NUCLEOTIDE SEQUENCE [LARGE SCALE GENOMIC DNA]</scope>
    <source>
        <strain evidence="2">JCM 4350</strain>
    </source>
</reference>
<dbReference type="Proteomes" id="UP000659767">
    <property type="component" value="Unassembled WGS sequence"/>
</dbReference>
<dbReference type="RefSeq" id="WP_199889694.1">
    <property type="nucleotide sequence ID" value="NZ_BMSZ01000026.1"/>
</dbReference>
<proteinExistence type="predicted"/>
<dbReference type="EMBL" id="BMSZ01000026">
    <property type="protein sequence ID" value="GGS80197.1"/>
    <property type="molecule type" value="Genomic_DNA"/>
</dbReference>
<evidence type="ECO:0000313" key="1">
    <source>
        <dbReference type="EMBL" id="GGS80197.1"/>
    </source>
</evidence>
<gene>
    <name evidence="1" type="ORF">GCM10010253_63720</name>
</gene>